<organism evidence="1 2">
    <name type="scientific">Vavraia culicis (isolate floridensis)</name>
    <name type="common">Microsporidian parasite</name>
    <dbReference type="NCBI Taxonomy" id="948595"/>
    <lineage>
        <taxon>Eukaryota</taxon>
        <taxon>Fungi</taxon>
        <taxon>Fungi incertae sedis</taxon>
        <taxon>Microsporidia</taxon>
        <taxon>Pleistophoridae</taxon>
        <taxon>Vavraia</taxon>
    </lineage>
</organism>
<proteinExistence type="predicted"/>
<dbReference type="OrthoDB" id="10252231at2759"/>
<dbReference type="InterPro" id="IPR035985">
    <property type="entry name" value="Ubiquitin-activating_enz"/>
</dbReference>
<dbReference type="HOGENOM" id="CLU_081901_0_0_1"/>
<dbReference type="AlphaFoldDB" id="L2GUB4"/>
<gene>
    <name evidence="1" type="ORF">VCUG_01551</name>
</gene>
<dbReference type="GeneID" id="19879427"/>
<evidence type="ECO:0000313" key="1">
    <source>
        <dbReference type="EMBL" id="ELA46932.1"/>
    </source>
</evidence>
<reference evidence="2" key="1">
    <citation type="submission" date="2011-03" db="EMBL/GenBank/DDBJ databases">
        <title>The genome sequence of Vavraia culicis strain floridensis.</title>
        <authorList>
            <consortium name="The Broad Institute Genome Sequencing Platform"/>
            <person name="Cuomo C."/>
            <person name="Becnel J."/>
            <person name="Sanscrainte N."/>
            <person name="Young S.K."/>
            <person name="Zeng Q."/>
            <person name="Gargeya S."/>
            <person name="Fitzgerald M."/>
            <person name="Haas B."/>
            <person name="Abouelleil A."/>
            <person name="Alvarado L."/>
            <person name="Arachchi H.M."/>
            <person name="Berlin A."/>
            <person name="Chapman S.B."/>
            <person name="Gearin G."/>
            <person name="Goldberg J."/>
            <person name="Griggs A."/>
            <person name="Gujja S."/>
            <person name="Hansen M."/>
            <person name="Heiman D."/>
            <person name="Howarth C."/>
            <person name="Larimer J."/>
            <person name="Lui A."/>
            <person name="MacDonald P.J.P."/>
            <person name="McCowen C."/>
            <person name="Montmayeur A."/>
            <person name="Murphy C."/>
            <person name="Neiman D."/>
            <person name="Pearson M."/>
            <person name="Priest M."/>
            <person name="Roberts A."/>
            <person name="Saif S."/>
            <person name="Shea T."/>
            <person name="Sisk P."/>
            <person name="Stolte C."/>
            <person name="Sykes S."/>
            <person name="Wortman J."/>
            <person name="Nusbaum C."/>
            <person name="Birren B."/>
        </authorList>
    </citation>
    <scope>NUCLEOTIDE SEQUENCE [LARGE SCALE GENOMIC DNA]</scope>
    <source>
        <strain evidence="2">floridensis</strain>
    </source>
</reference>
<dbReference type="InParanoid" id="L2GUB4"/>
<dbReference type="Gene3D" id="3.40.50.720">
    <property type="entry name" value="NAD(P)-binding Rossmann-like Domain"/>
    <property type="match status" value="1"/>
</dbReference>
<dbReference type="RefSeq" id="XP_008074569.1">
    <property type="nucleotide sequence ID" value="XM_008076378.1"/>
</dbReference>
<dbReference type="OMA" id="NCVETEH"/>
<keyword evidence="2" id="KW-1185">Reference proteome</keyword>
<accession>L2GUB4</accession>
<dbReference type="Proteomes" id="UP000011081">
    <property type="component" value="Unassembled WGS sequence"/>
</dbReference>
<sequence>MPPRYEKKYDRQIRVFGFTTQEKLQNMRVTLYTSTSNYVSAEIVKNLVLLGVTDLKINKRAEECVLRMIPGGIKDINEKLRLEVFDDTAGMADRSNASSCLVNEQEVNVTIQIDNFVVNEFGRSFYVCSKCCMFGDTCDHRCVEIEQRIENECLLGAVLVQEMVKMLSGENYQKEYRLDV</sequence>
<evidence type="ECO:0000313" key="2">
    <source>
        <dbReference type="Proteomes" id="UP000011081"/>
    </source>
</evidence>
<protein>
    <submittedName>
        <fullName evidence="1">Uncharacterized protein</fullName>
    </submittedName>
</protein>
<dbReference type="SUPFAM" id="SSF69572">
    <property type="entry name" value="Activating enzymes of the ubiquitin-like proteins"/>
    <property type="match status" value="1"/>
</dbReference>
<dbReference type="GO" id="GO:0008641">
    <property type="term" value="F:ubiquitin-like modifier activating enzyme activity"/>
    <property type="evidence" value="ECO:0007669"/>
    <property type="project" value="InterPro"/>
</dbReference>
<dbReference type="VEuPathDB" id="MicrosporidiaDB:VCUG_01551"/>
<dbReference type="EMBL" id="GL877428">
    <property type="protein sequence ID" value="ELA46932.1"/>
    <property type="molecule type" value="Genomic_DNA"/>
</dbReference>
<name>L2GUB4_VAVCU</name>
<dbReference type="STRING" id="948595.L2GUB4"/>